<dbReference type="Proteomes" id="UP000054624">
    <property type="component" value="Unassembled WGS sequence"/>
</dbReference>
<keyword evidence="2" id="KW-0560">Oxidoreductase</keyword>
<dbReference type="Gene3D" id="3.30.9.10">
    <property type="entry name" value="D-Amino Acid Oxidase, subunit A, domain 2"/>
    <property type="match status" value="2"/>
</dbReference>
<dbReference type="SUPFAM" id="SSF51905">
    <property type="entry name" value="FAD/NAD(P)-binding domain"/>
    <property type="match status" value="1"/>
</dbReference>
<dbReference type="PANTHER" id="PTHR13847:SF280">
    <property type="entry name" value="D-AMINO ACID DEHYDROGENASE"/>
    <property type="match status" value="1"/>
</dbReference>
<dbReference type="Pfam" id="PF01266">
    <property type="entry name" value="DAO"/>
    <property type="match status" value="1"/>
</dbReference>
<feature type="domain" description="FAD dependent oxidoreductase" evidence="4">
    <location>
        <begin position="19"/>
        <end position="412"/>
    </location>
</feature>
<keyword evidence="6" id="KW-1185">Reference proteome</keyword>
<keyword evidence="3" id="KW-1133">Transmembrane helix</keyword>
<evidence type="ECO:0000259" key="4">
    <source>
        <dbReference type="Pfam" id="PF01266"/>
    </source>
</evidence>
<keyword evidence="3" id="KW-0812">Transmembrane</keyword>
<evidence type="ECO:0000256" key="3">
    <source>
        <dbReference type="SAM" id="Phobius"/>
    </source>
</evidence>
<dbReference type="EMBL" id="FCOI02000040">
    <property type="protein sequence ID" value="SAK93164.1"/>
    <property type="molecule type" value="Genomic_DNA"/>
</dbReference>
<evidence type="ECO:0000256" key="1">
    <source>
        <dbReference type="ARBA" id="ARBA00009410"/>
    </source>
</evidence>
<dbReference type="GO" id="GO:0008718">
    <property type="term" value="F:D-amino-acid dehydrogenase activity"/>
    <property type="evidence" value="ECO:0007669"/>
    <property type="project" value="TreeGrafter"/>
</dbReference>
<dbReference type="AlphaFoldDB" id="A0A158DF03"/>
<name>A0A158DF03_9BURK</name>
<evidence type="ECO:0000256" key="2">
    <source>
        <dbReference type="ARBA" id="ARBA00023002"/>
    </source>
</evidence>
<dbReference type="GO" id="GO:0005886">
    <property type="term" value="C:plasma membrane"/>
    <property type="evidence" value="ECO:0007669"/>
    <property type="project" value="TreeGrafter"/>
</dbReference>
<evidence type="ECO:0000313" key="5">
    <source>
        <dbReference type="EMBL" id="SAK93164.1"/>
    </source>
</evidence>
<sequence length="441" mass="47246">MRVPLTRIVTTPTLPDSADVVVIGAGIVGVFTAWFLAKRGVKVALIEKGIVGGEQSSRNWGWCRQQNRDARELPIAIESLRLWDQFEAESGETAGFRRSGLLYLSNDDSELAGWAKWCTFARSAGVKTEVLGGKAATERGASTGKNWKGGVFAPTDGTADPGAAAPAVARSIMRLGGTVHQNCAARGIETEGGRVSAVITEHGTIRTKIAVLSGGAWTSTFCRQLGIRLPQATIRSSLMSVSLPRGTLPDAMHTKAITITRRGNGTYSLAISGLGKLDLTLQKFRYANDFLPMLTRRWRSLSPGYLEGVRSGHENMGRWALDRPTPMEKMRVLDPCVDQATVKEIHRRAIELCPAIGAAAVAASWAGYIDMTPDGVPAIGEVNEVPGFVLAAGLSGHGFGIGPGCGHLVADLVMGLKPIVDPEPYRPERFDESVWGKVAEF</sequence>
<feature type="transmembrane region" description="Helical" evidence="3">
    <location>
        <begin position="20"/>
        <end position="37"/>
    </location>
</feature>
<accession>A0A158DF03</accession>
<proteinExistence type="inferred from homology"/>
<dbReference type="InterPro" id="IPR006076">
    <property type="entry name" value="FAD-dep_OxRdtase"/>
</dbReference>
<dbReference type="Gene3D" id="3.50.50.60">
    <property type="entry name" value="FAD/NAD(P)-binding domain"/>
    <property type="match status" value="2"/>
</dbReference>
<dbReference type="OrthoDB" id="9815989at2"/>
<dbReference type="InterPro" id="IPR036188">
    <property type="entry name" value="FAD/NAD-bd_sf"/>
</dbReference>
<dbReference type="GO" id="GO:0055130">
    <property type="term" value="P:D-alanine catabolic process"/>
    <property type="evidence" value="ECO:0007669"/>
    <property type="project" value="TreeGrafter"/>
</dbReference>
<keyword evidence="3" id="KW-0472">Membrane</keyword>
<dbReference type="GO" id="GO:0005737">
    <property type="term" value="C:cytoplasm"/>
    <property type="evidence" value="ECO:0007669"/>
    <property type="project" value="TreeGrafter"/>
</dbReference>
<organism evidence="5 6">
    <name type="scientific">Caballeronia temeraria</name>
    <dbReference type="NCBI Taxonomy" id="1777137"/>
    <lineage>
        <taxon>Bacteria</taxon>
        <taxon>Pseudomonadati</taxon>
        <taxon>Pseudomonadota</taxon>
        <taxon>Betaproteobacteria</taxon>
        <taxon>Burkholderiales</taxon>
        <taxon>Burkholderiaceae</taxon>
        <taxon>Caballeronia</taxon>
    </lineage>
</organism>
<dbReference type="PANTHER" id="PTHR13847">
    <property type="entry name" value="SARCOSINE DEHYDROGENASE-RELATED"/>
    <property type="match status" value="1"/>
</dbReference>
<gene>
    <name evidence="5" type="ORF">AWB76_06886</name>
</gene>
<dbReference type="STRING" id="1777137.AWB76_06886"/>
<comment type="similarity">
    <text evidence="1">Belongs to the DadA oxidoreductase family.</text>
</comment>
<reference evidence="6" key="1">
    <citation type="submission" date="2016-01" db="EMBL/GenBank/DDBJ databases">
        <authorList>
            <person name="Peeters Charlotte."/>
        </authorList>
    </citation>
    <scope>NUCLEOTIDE SEQUENCE [LARGE SCALE GENOMIC DNA]</scope>
</reference>
<protein>
    <submittedName>
        <fullName evidence="5">FAD dependent oxidoreductase</fullName>
    </submittedName>
</protein>
<evidence type="ECO:0000313" key="6">
    <source>
        <dbReference type="Proteomes" id="UP000054624"/>
    </source>
</evidence>
<dbReference type="RefSeq" id="WP_061164459.1">
    <property type="nucleotide sequence ID" value="NZ_FCOI02000040.1"/>
</dbReference>